<evidence type="ECO:0000313" key="2">
    <source>
        <dbReference type="EMBL" id="CAF4342896.1"/>
    </source>
</evidence>
<reference evidence="1" key="1">
    <citation type="submission" date="2021-02" db="EMBL/GenBank/DDBJ databases">
        <authorList>
            <person name="Nowell W R."/>
        </authorList>
    </citation>
    <scope>NUCLEOTIDE SEQUENCE</scope>
</reference>
<gene>
    <name evidence="2" type="ORF">GIL414_LOCUS27623</name>
    <name evidence="1" type="ORF">KQP761_LOCUS33173</name>
</gene>
<dbReference type="Proteomes" id="UP000681720">
    <property type="component" value="Unassembled WGS sequence"/>
</dbReference>
<evidence type="ECO:0000313" key="1">
    <source>
        <dbReference type="EMBL" id="CAF1666187.1"/>
    </source>
</evidence>
<comment type="caution">
    <text evidence="1">The sequence shown here is derived from an EMBL/GenBank/DDBJ whole genome shotgun (WGS) entry which is preliminary data.</text>
</comment>
<accession>A0A816FV74</accession>
<dbReference type="Proteomes" id="UP000663834">
    <property type="component" value="Unassembled WGS sequence"/>
</dbReference>
<proteinExistence type="predicted"/>
<protein>
    <submittedName>
        <fullName evidence="1">Uncharacterized protein</fullName>
    </submittedName>
</protein>
<dbReference type="EMBL" id="CAJOBJ010044408">
    <property type="protein sequence ID" value="CAF4342896.1"/>
    <property type="molecule type" value="Genomic_DNA"/>
</dbReference>
<dbReference type="AlphaFoldDB" id="A0A816FV74"/>
<sequence>MHVNVYKSSLMDGTSISTQNFPCLAWHARFARRVITKHPHIWRLIDALCNEEFNFLFRKNQLKGGAHDFKLSRSKNTKMAEQKLAEIKQSYETGCLPLEQHLHLLADFVVGKKKT</sequence>
<name>A0A816FV74_9BILA</name>
<dbReference type="EMBL" id="CAJNOW010018519">
    <property type="protein sequence ID" value="CAF1666187.1"/>
    <property type="molecule type" value="Genomic_DNA"/>
</dbReference>
<organism evidence="1 3">
    <name type="scientific">Rotaria magnacalcarata</name>
    <dbReference type="NCBI Taxonomy" id="392030"/>
    <lineage>
        <taxon>Eukaryota</taxon>
        <taxon>Metazoa</taxon>
        <taxon>Spiralia</taxon>
        <taxon>Gnathifera</taxon>
        <taxon>Rotifera</taxon>
        <taxon>Eurotatoria</taxon>
        <taxon>Bdelloidea</taxon>
        <taxon>Philodinida</taxon>
        <taxon>Philodinidae</taxon>
        <taxon>Rotaria</taxon>
    </lineage>
</organism>
<evidence type="ECO:0000313" key="3">
    <source>
        <dbReference type="Proteomes" id="UP000663834"/>
    </source>
</evidence>